<dbReference type="Proteomes" id="UP001432202">
    <property type="component" value="Chromosome"/>
</dbReference>
<feature type="transmembrane region" description="Helical" evidence="1">
    <location>
        <begin position="7"/>
        <end position="30"/>
    </location>
</feature>
<gene>
    <name evidence="2" type="ORF">V6M85_07410</name>
</gene>
<organism evidence="2 3">
    <name type="scientific">Sulfolobus tengchongensis</name>
    <dbReference type="NCBI Taxonomy" id="207809"/>
    <lineage>
        <taxon>Archaea</taxon>
        <taxon>Thermoproteota</taxon>
        <taxon>Thermoprotei</taxon>
        <taxon>Sulfolobales</taxon>
        <taxon>Sulfolobaceae</taxon>
        <taxon>Sulfolobus</taxon>
    </lineage>
</organism>
<reference evidence="2 3" key="1">
    <citation type="submission" date="2024-02" db="EMBL/GenBank/DDBJ databases">
        <title>STSV induces naive adaptation in Sulfolobus.</title>
        <authorList>
            <person name="Xiang X."/>
            <person name="Song M."/>
        </authorList>
    </citation>
    <scope>NUCLEOTIDE SEQUENCE [LARGE SCALE GENOMIC DNA]</scope>
    <source>
        <strain evidence="2 3">RT2</strain>
    </source>
</reference>
<dbReference type="EMBL" id="CP146016">
    <property type="protein sequence ID" value="WWQ59334.1"/>
    <property type="molecule type" value="Genomic_DNA"/>
</dbReference>
<keyword evidence="1" id="KW-0812">Transmembrane</keyword>
<evidence type="ECO:0000313" key="2">
    <source>
        <dbReference type="EMBL" id="WWQ59334.1"/>
    </source>
</evidence>
<name>A0AAX4KX43_9CREN</name>
<feature type="transmembrane region" description="Helical" evidence="1">
    <location>
        <begin position="64"/>
        <end position="81"/>
    </location>
</feature>
<keyword evidence="1" id="KW-1133">Transmembrane helix</keyword>
<protein>
    <submittedName>
        <fullName evidence="2">Uncharacterized protein</fullName>
    </submittedName>
</protein>
<dbReference type="RefSeq" id="WP_338598415.1">
    <property type="nucleotide sequence ID" value="NZ_CP146016.1"/>
</dbReference>
<proteinExistence type="predicted"/>
<keyword evidence="1" id="KW-0472">Membrane</keyword>
<sequence length="148" mass="16966">MVRREDIMIFVMSSFVVYFVSFLILLSIFLSETYHFIVEGNKIIIKRTISDKFKYEFTLSDKNIILGISNGSIVGNLIIIYSDKLLFKFLTTTKNVKIIQTKILNMGYRNGGMYKVCKTCGSINELDVNACDICGSRNLATYNLLWLD</sequence>
<accession>A0AAX4KX43</accession>
<keyword evidence="3" id="KW-1185">Reference proteome</keyword>
<evidence type="ECO:0000313" key="3">
    <source>
        <dbReference type="Proteomes" id="UP001432202"/>
    </source>
</evidence>
<dbReference type="GeneID" id="89336584"/>
<dbReference type="AlphaFoldDB" id="A0AAX4KX43"/>
<evidence type="ECO:0000256" key="1">
    <source>
        <dbReference type="SAM" id="Phobius"/>
    </source>
</evidence>